<reference evidence="1" key="1">
    <citation type="journal article" date="2020" name="mSystems">
        <title>Genome- and Community-Level Interaction Insights into Carbon Utilization and Element Cycling Functions of Hydrothermarchaeota in Hydrothermal Sediment.</title>
        <authorList>
            <person name="Zhou Z."/>
            <person name="Liu Y."/>
            <person name="Xu W."/>
            <person name="Pan J."/>
            <person name="Luo Z.H."/>
            <person name="Li M."/>
        </authorList>
    </citation>
    <scope>NUCLEOTIDE SEQUENCE [LARGE SCALE GENOMIC DNA]</scope>
    <source>
        <strain evidence="1">SpSt-86</strain>
    </source>
</reference>
<organism evidence="1">
    <name type="scientific">Pseudothermotoga hypogea</name>
    <dbReference type="NCBI Taxonomy" id="57487"/>
    <lineage>
        <taxon>Bacteria</taxon>
        <taxon>Thermotogati</taxon>
        <taxon>Thermotogota</taxon>
        <taxon>Thermotogae</taxon>
        <taxon>Thermotogales</taxon>
        <taxon>Thermotogaceae</taxon>
        <taxon>Pseudothermotoga</taxon>
    </lineage>
</organism>
<gene>
    <name evidence="1" type="ORF">ENW55_05660</name>
</gene>
<accession>A0A832MMN2</accession>
<proteinExistence type="predicted"/>
<dbReference type="EMBL" id="DTKQ01000042">
    <property type="protein sequence ID" value="HGZ79449.1"/>
    <property type="molecule type" value="Genomic_DNA"/>
</dbReference>
<evidence type="ECO:0000313" key="1">
    <source>
        <dbReference type="EMBL" id="HGZ79449.1"/>
    </source>
</evidence>
<comment type="caution">
    <text evidence="1">The sequence shown here is derived from an EMBL/GenBank/DDBJ whole genome shotgun (WGS) entry which is preliminary data.</text>
</comment>
<sequence length="380" mass="44190">MDSLHLKHETLNGLLTHPVNIRLNVAPRRIEYVREHIKNDLQITKALLDGVITFCFDESEYDCLRIEEDRPYVTPGSCKIGPVEFELDAELNITKFELDKDEGCQNKPFMRGIWSLLMNTYPSELDSAIKQYLQKGDKCTIEGLNRVGLDLFEQEYLREDTSIKLVPWRVEFEPIRLSHIVDILHTRSKGKHKFFKLEDIKKMFKEIDERMQEMYRERLGYGELQRVEPYKEVERYVVSTKRGPWKLNATVSRMSNGSDELGRVSIRLSYAAKKFTYLTAVEEVEDLGFVMTTSSIGPILFSTKLFNDLAKNKEQIVLNCVNEKLVQKSYKKKLFMYTGPNVFIKAVDEPCASLQEFLDRLTEPKETTAEVIAQWILESC</sequence>
<dbReference type="AlphaFoldDB" id="A0A832MMN2"/>
<protein>
    <submittedName>
        <fullName evidence="1">Uncharacterized protein</fullName>
    </submittedName>
</protein>
<name>A0A832MMN2_9THEM</name>